<dbReference type="PANTHER" id="PTHR10933">
    <property type="entry name" value="IMMUNOGLOBULIN-BINDING PROTEIN 1"/>
    <property type="match status" value="1"/>
</dbReference>
<dbReference type="FunFam" id="1.25.40.540:FF:000003">
    <property type="entry name" value="Immunoglobulin (CD79A)-binding protein 1"/>
    <property type="match status" value="1"/>
</dbReference>
<dbReference type="GO" id="GO:0035303">
    <property type="term" value="P:regulation of dephosphorylation"/>
    <property type="evidence" value="ECO:0007669"/>
    <property type="project" value="TreeGrafter"/>
</dbReference>
<organism evidence="4">
    <name type="scientific">Menopon gallinae</name>
    <name type="common">poultry shaft louse</name>
    <dbReference type="NCBI Taxonomy" id="328185"/>
    <lineage>
        <taxon>Eukaryota</taxon>
        <taxon>Metazoa</taxon>
        <taxon>Ecdysozoa</taxon>
        <taxon>Arthropoda</taxon>
        <taxon>Hexapoda</taxon>
        <taxon>Insecta</taxon>
        <taxon>Pterygota</taxon>
        <taxon>Neoptera</taxon>
        <taxon>Paraneoptera</taxon>
        <taxon>Psocodea</taxon>
        <taxon>Troctomorpha</taxon>
        <taxon>Phthiraptera</taxon>
        <taxon>Amblycera</taxon>
        <taxon>Menoponidae</taxon>
        <taxon>Menopon</taxon>
    </lineage>
</organism>
<proteinExistence type="inferred from homology"/>
<dbReference type="EMBL" id="JARGDH010000001">
    <property type="protein sequence ID" value="KAL0281263.1"/>
    <property type="molecule type" value="Genomic_DNA"/>
</dbReference>
<dbReference type="AlphaFoldDB" id="A0AAW2IHK2"/>
<evidence type="ECO:0000313" key="4">
    <source>
        <dbReference type="EMBL" id="KAL0281263.1"/>
    </source>
</evidence>
<feature type="region of interest" description="Disordered" evidence="3">
    <location>
        <begin position="294"/>
        <end position="319"/>
    </location>
</feature>
<dbReference type="Pfam" id="PF04177">
    <property type="entry name" value="TAP42"/>
    <property type="match status" value="1"/>
</dbReference>
<dbReference type="InterPro" id="IPR007304">
    <property type="entry name" value="TAP46-like"/>
</dbReference>
<keyword evidence="2" id="KW-0175">Coiled coil</keyword>
<sequence>MESVFNDSEDGNRTLSEMFDDAMDVYESINKSEEETSSSNYQMNVRKCISLCEKATNLINLAGLFSSNETIEEIPSENLKYLLLPALLGSLVLKLQSSDRLNNLETAEIYFKDFIKRLQDYEMIKQERIPVLEEENEDAPRKQMNLDDLARERNEKIRKYKEQKELEKELDRLKSLMKNCDDETCRQYYLTCLKSYMNKALEEINCIRQEKPLAKHLAEVREGKTYVSTEAKDHLQNKYIVKPLRPVIITRNEIQKKVFGAGYPSLPTMTVDEFYRERVAEGIFPAQGSSYSKTLQELSDPEVAKKEEEKEEIRKEREVECDDADYLNKARQMDDFKDDHRRGWGNTMNRS</sequence>
<evidence type="ECO:0000256" key="2">
    <source>
        <dbReference type="SAM" id="Coils"/>
    </source>
</evidence>
<comment type="similarity">
    <text evidence="1">Belongs to the IGBP1/TAP42 family.</text>
</comment>
<evidence type="ECO:0000256" key="3">
    <source>
        <dbReference type="SAM" id="MobiDB-lite"/>
    </source>
</evidence>
<dbReference type="Gene3D" id="1.25.40.540">
    <property type="entry name" value="TAP42-like family"/>
    <property type="match status" value="1"/>
</dbReference>
<name>A0AAW2IHK2_9NEOP</name>
<evidence type="ECO:0000256" key="1">
    <source>
        <dbReference type="ARBA" id="ARBA00034730"/>
    </source>
</evidence>
<evidence type="ECO:0008006" key="5">
    <source>
        <dbReference type="Google" id="ProtNLM"/>
    </source>
</evidence>
<feature type="compositionally biased region" description="Basic and acidic residues" evidence="3">
    <location>
        <begin position="302"/>
        <end position="318"/>
    </location>
</feature>
<dbReference type="GO" id="GO:0051721">
    <property type="term" value="F:protein phosphatase 2A binding"/>
    <property type="evidence" value="ECO:0007669"/>
    <property type="project" value="TreeGrafter"/>
</dbReference>
<dbReference type="GO" id="GO:0009966">
    <property type="term" value="P:regulation of signal transduction"/>
    <property type="evidence" value="ECO:0007669"/>
    <property type="project" value="InterPro"/>
</dbReference>
<reference evidence="4" key="1">
    <citation type="journal article" date="2024" name="Gigascience">
        <title>Chromosome-level genome of the poultry shaft louse Menopon gallinae provides insight into the host-switching and adaptive evolution of parasitic lice.</title>
        <authorList>
            <person name="Xu Y."/>
            <person name="Ma L."/>
            <person name="Liu S."/>
            <person name="Liang Y."/>
            <person name="Liu Q."/>
            <person name="He Z."/>
            <person name="Tian L."/>
            <person name="Duan Y."/>
            <person name="Cai W."/>
            <person name="Li H."/>
            <person name="Song F."/>
        </authorList>
    </citation>
    <scope>NUCLEOTIDE SEQUENCE</scope>
    <source>
        <strain evidence="4">Cailab_2023a</strain>
    </source>
</reference>
<feature type="coiled-coil region" evidence="2">
    <location>
        <begin position="132"/>
        <end position="183"/>
    </location>
</feature>
<gene>
    <name evidence="4" type="ORF">PYX00_002299</name>
</gene>
<protein>
    <recommendedName>
        <fullName evidence="5">Immunoglobulin-binding protein 1</fullName>
    </recommendedName>
</protein>
<comment type="caution">
    <text evidence="4">The sequence shown here is derived from an EMBL/GenBank/DDBJ whole genome shotgun (WGS) entry which is preliminary data.</text>
</comment>
<dbReference type="GO" id="GO:0005829">
    <property type="term" value="C:cytosol"/>
    <property type="evidence" value="ECO:0007669"/>
    <property type="project" value="TreeGrafter"/>
</dbReference>
<accession>A0AAW2IHK2</accession>
<dbReference type="InterPro" id="IPR038511">
    <property type="entry name" value="TAP42/TAP46-like_sf"/>
</dbReference>
<dbReference type="PANTHER" id="PTHR10933:SF9">
    <property type="entry name" value="IMMUNOGLOBULIN-BINDING PROTEIN 1"/>
    <property type="match status" value="1"/>
</dbReference>